<dbReference type="RefSeq" id="WP_096447605.1">
    <property type="nucleotide sequence ID" value="NZ_JBHSOG010000103.1"/>
</dbReference>
<gene>
    <name evidence="1" type="ORF">ACFPTN_22240</name>
</gene>
<dbReference type="Gene3D" id="3.40.630.30">
    <property type="match status" value="1"/>
</dbReference>
<evidence type="ECO:0000313" key="1">
    <source>
        <dbReference type="EMBL" id="MFC5772110.1"/>
    </source>
</evidence>
<dbReference type="InterPro" id="IPR016181">
    <property type="entry name" value="Acyl_CoA_acyltransferase"/>
</dbReference>
<name>A0ABW1AXZ3_9RHOO</name>
<dbReference type="SUPFAM" id="SSF55729">
    <property type="entry name" value="Acyl-CoA N-acyltransferases (Nat)"/>
    <property type="match status" value="1"/>
</dbReference>
<accession>A0ABW1AXZ3</accession>
<reference evidence="2" key="1">
    <citation type="journal article" date="2019" name="Int. J. Syst. Evol. Microbiol.">
        <title>The Global Catalogue of Microorganisms (GCM) 10K type strain sequencing project: providing services to taxonomists for standard genome sequencing and annotation.</title>
        <authorList>
            <consortium name="The Broad Institute Genomics Platform"/>
            <consortium name="The Broad Institute Genome Sequencing Center for Infectious Disease"/>
            <person name="Wu L."/>
            <person name="Ma J."/>
        </authorList>
    </citation>
    <scope>NUCLEOTIDE SEQUENCE [LARGE SCALE GENOMIC DNA]</scope>
    <source>
        <strain evidence="2">SHR3</strain>
    </source>
</reference>
<organism evidence="1 2">
    <name type="scientific">Thauera sinica</name>
    <dbReference type="NCBI Taxonomy" id="2665146"/>
    <lineage>
        <taxon>Bacteria</taxon>
        <taxon>Pseudomonadati</taxon>
        <taxon>Pseudomonadota</taxon>
        <taxon>Betaproteobacteria</taxon>
        <taxon>Rhodocyclales</taxon>
        <taxon>Zoogloeaceae</taxon>
        <taxon>Thauera</taxon>
    </lineage>
</organism>
<proteinExistence type="predicted"/>
<dbReference type="EMBL" id="JBHSOG010000103">
    <property type="protein sequence ID" value="MFC5772110.1"/>
    <property type="molecule type" value="Genomic_DNA"/>
</dbReference>
<evidence type="ECO:0000313" key="2">
    <source>
        <dbReference type="Proteomes" id="UP001595974"/>
    </source>
</evidence>
<protein>
    <recommendedName>
        <fullName evidence="3">N-acetyltransferase domain-containing protein</fullName>
    </recommendedName>
</protein>
<dbReference type="Proteomes" id="UP001595974">
    <property type="component" value="Unassembled WGS sequence"/>
</dbReference>
<sequence>MRLTTSYGSYEIEPMPGQPQIALCHSFFIVEHARGQGRASALKRHQNDVLVQQHYDLAICTVASTNTRQHSVLSKAGWVPLMTFTNSRLGGETLIYGFDVAAARSCAASALAAEPPPGRGGMTDALHLLRVLQGHIEEGKLVHRGVFSDKDFGYAIQCARHELERLRGERCVLHSLLCDANHFLRLTDLDPIDESNLSPSGNSLREARQKIFDVLLKIDHEKISDALSLIPIAKSR</sequence>
<keyword evidence="2" id="KW-1185">Reference proteome</keyword>
<comment type="caution">
    <text evidence="1">The sequence shown here is derived from an EMBL/GenBank/DDBJ whole genome shotgun (WGS) entry which is preliminary data.</text>
</comment>
<evidence type="ECO:0008006" key="3">
    <source>
        <dbReference type="Google" id="ProtNLM"/>
    </source>
</evidence>